<evidence type="ECO:0000256" key="1">
    <source>
        <dbReference type="ARBA" id="ARBA00004429"/>
    </source>
</evidence>
<feature type="transmembrane region" description="Helical" evidence="9">
    <location>
        <begin position="236"/>
        <end position="260"/>
    </location>
</feature>
<evidence type="ECO:0000256" key="8">
    <source>
        <dbReference type="ARBA" id="ARBA00035655"/>
    </source>
</evidence>
<comment type="similarity">
    <text evidence="8">Belongs to the TsuA/YedE (TC 9.B.102) family.</text>
</comment>
<name>A0A839Z7G7_9HYPH</name>
<dbReference type="PANTHER" id="PTHR30574">
    <property type="entry name" value="INNER MEMBRANE PROTEIN YEDE"/>
    <property type="match status" value="1"/>
</dbReference>
<reference evidence="10 11" key="1">
    <citation type="submission" date="2020-08" db="EMBL/GenBank/DDBJ databases">
        <title>Genomic Encyclopedia of Type Strains, Phase IV (KMG-IV): sequencing the most valuable type-strain genomes for metagenomic binning, comparative biology and taxonomic classification.</title>
        <authorList>
            <person name="Goeker M."/>
        </authorList>
    </citation>
    <scope>NUCLEOTIDE SEQUENCE [LARGE SCALE GENOMIC DNA]</scope>
    <source>
        <strain evidence="10 11">DSM 5895</strain>
    </source>
</reference>
<feature type="transmembrane region" description="Helical" evidence="9">
    <location>
        <begin position="376"/>
        <end position="397"/>
    </location>
</feature>
<feature type="transmembrane region" description="Helical" evidence="9">
    <location>
        <begin position="344"/>
        <end position="370"/>
    </location>
</feature>
<protein>
    <recommendedName>
        <fullName evidence="12">YeeE/YedE family protein</fullName>
    </recommendedName>
</protein>
<evidence type="ECO:0000256" key="3">
    <source>
        <dbReference type="ARBA" id="ARBA00022475"/>
    </source>
</evidence>
<keyword evidence="3" id="KW-1003">Cell membrane</keyword>
<feature type="transmembrane region" description="Helical" evidence="9">
    <location>
        <begin position="158"/>
        <end position="181"/>
    </location>
</feature>
<sequence length="407" mass="41273">MPPRRFLCGGLMRILPVFISLAVAATIVASVLHLSSGDGEGRSLGLSLALGALFGVVLQRSRFCFFCHTRDLVDDGDPRGVLAILVALAVGAAGYLVVIGAWLPVPSPERLPPDAHIGPVSLVLAGAALLFGFGMALSGSCISAHLYRLGEGSPTAPFALLGAGAGFVLGFLTWNPLYMAAISEAPMIWLPHYLGYAGTLGATLAMLALLGGIALWRARPGRVVEARASGIDLSGLARAIFIARWPAAIGGAAVGVLSAASYLRVGPLGVTAEIGSLARSGAGALGVLPDTLHGLDSFRGCATAVKAALLSENGLFIGGLVAASLAAALAAGQFTPRWPSARDVFSGLVGGTLMGWGAMTALGCTVGVLLSGIHAGALSGWVFLAACLVGTLLGLPIRRALMTVHSR</sequence>
<keyword evidence="4" id="KW-0997">Cell inner membrane</keyword>
<keyword evidence="7 9" id="KW-0472">Membrane</keyword>
<keyword evidence="2" id="KW-0813">Transport</keyword>
<keyword evidence="5 9" id="KW-0812">Transmembrane</keyword>
<evidence type="ECO:0000256" key="2">
    <source>
        <dbReference type="ARBA" id="ARBA00022448"/>
    </source>
</evidence>
<dbReference type="EMBL" id="JACICD010000001">
    <property type="protein sequence ID" value="MBB3770015.1"/>
    <property type="molecule type" value="Genomic_DNA"/>
</dbReference>
<feature type="transmembrane region" description="Helical" evidence="9">
    <location>
        <begin position="123"/>
        <end position="146"/>
    </location>
</feature>
<organism evidence="10 11">
    <name type="scientific">Ancylobacter tetraedralis</name>
    <dbReference type="NCBI Taxonomy" id="217068"/>
    <lineage>
        <taxon>Bacteria</taxon>
        <taxon>Pseudomonadati</taxon>
        <taxon>Pseudomonadota</taxon>
        <taxon>Alphaproteobacteria</taxon>
        <taxon>Hyphomicrobiales</taxon>
        <taxon>Xanthobacteraceae</taxon>
        <taxon>Ancylobacter</taxon>
    </lineage>
</organism>
<dbReference type="Pfam" id="PF04143">
    <property type="entry name" value="Sulf_transp"/>
    <property type="match status" value="1"/>
</dbReference>
<feature type="transmembrane region" description="Helical" evidence="9">
    <location>
        <begin position="193"/>
        <end position="216"/>
    </location>
</feature>
<dbReference type="PANTHER" id="PTHR30574:SF1">
    <property type="entry name" value="SULPHUR TRANSPORT DOMAIN-CONTAINING PROTEIN"/>
    <property type="match status" value="1"/>
</dbReference>
<dbReference type="RefSeq" id="WP_343055950.1">
    <property type="nucleotide sequence ID" value="NZ_JACICD010000001.1"/>
</dbReference>
<feature type="transmembrane region" description="Helical" evidence="9">
    <location>
        <begin position="80"/>
        <end position="103"/>
    </location>
</feature>
<keyword evidence="6 9" id="KW-1133">Transmembrane helix</keyword>
<proteinExistence type="inferred from homology"/>
<evidence type="ECO:0000256" key="9">
    <source>
        <dbReference type="SAM" id="Phobius"/>
    </source>
</evidence>
<accession>A0A839Z7G7</accession>
<gene>
    <name evidence="10" type="ORF">FHS55_000601</name>
</gene>
<dbReference type="Proteomes" id="UP000533469">
    <property type="component" value="Unassembled WGS sequence"/>
</dbReference>
<feature type="transmembrane region" description="Helical" evidence="9">
    <location>
        <begin position="314"/>
        <end position="332"/>
    </location>
</feature>
<evidence type="ECO:0008006" key="12">
    <source>
        <dbReference type="Google" id="ProtNLM"/>
    </source>
</evidence>
<feature type="transmembrane region" description="Helical" evidence="9">
    <location>
        <begin position="41"/>
        <end position="59"/>
    </location>
</feature>
<dbReference type="AlphaFoldDB" id="A0A839Z7G7"/>
<evidence type="ECO:0000256" key="6">
    <source>
        <dbReference type="ARBA" id="ARBA00022989"/>
    </source>
</evidence>
<evidence type="ECO:0000256" key="7">
    <source>
        <dbReference type="ARBA" id="ARBA00023136"/>
    </source>
</evidence>
<evidence type="ECO:0000313" key="10">
    <source>
        <dbReference type="EMBL" id="MBB3770015.1"/>
    </source>
</evidence>
<evidence type="ECO:0000313" key="11">
    <source>
        <dbReference type="Proteomes" id="UP000533469"/>
    </source>
</evidence>
<dbReference type="GO" id="GO:0005886">
    <property type="term" value="C:plasma membrane"/>
    <property type="evidence" value="ECO:0007669"/>
    <property type="project" value="UniProtKB-SubCell"/>
</dbReference>
<dbReference type="InterPro" id="IPR007272">
    <property type="entry name" value="Sulf_transp_TsuA/YedE"/>
</dbReference>
<comment type="subcellular location">
    <subcellularLocation>
        <location evidence="1">Cell inner membrane</location>
        <topology evidence="1">Multi-pass membrane protein</topology>
    </subcellularLocation>
</comment>
<keyword evidence="11" id="KW-1185">Reference proteome</keyword>
<evidence type="ECO:0000256" key="5">
    <source>
        <dbReference type="ARBA" id="ARBA00022692"/>
    </source>
</evidence>
<feature type="transmembrane region" description="Helical" evidence="9">
    <location>
        <begin position="12"/>
        <end position="35"/>
    </location>
</feature>
<evidence type="ECO:0000256" key="4">
    <source>
        <dbReference type="ARBA" id="ARBA00022519"/>
    </source>
</evidence>
<comment type="caution">
    <text evidence="10">The sequence shown here is derived from an EMBL/GenBank/DDBJ whole genome shotgun (WGS) entry which is preliminary data.</text>
</comment>